<dbReference type="OrthoDB" id="9786516at2"/>
<feature type="domain" description="Phage capsid-like C-terminal" evidence="2">
    <location>
        <begin position="136"/>
        <end position="421"/>
    </location>
</feature>
<dbReference type="AlphaFoldDB" id="A0A2N5XR14"/>
<comment type="caution">
    <text evidence="3">The sequence shown here is derived from an EMBL/GenBank/DDBJ whole genome shotgun (WGS) entry which is preliminary data.</text>
</comment>
<organism evidence="3 4">
    <name type="scientific">Cohaesibacter celericrescens</name>
    <dbReference type="NCBI Taxonomy" id="2067669"/>
    <lineage>
        <taxon>Bacteria</taxon>
        <taxon>Pseudomonadati</taxon>
        <taxon>Pseudomonadota</taxon>
        <taxon>Alphaproteobacteria</taxon>
        <taxon>Hyphomicrobiales</taxon>
        <taxon>Cohaesibacteraceae</taxon>
    </lineage>
</organism>
<dbReference type="NCBIfam" id="TIGR01554">
    <property type="entry name" value="major_cap_HK97"/>
    <property type="match status" value="1"/>
</dbReference>
<sequence>MNKQIHSSPEIKSLTDADLGSAFDDFLGSFEAFKQANDERLDQIEKRSADVLTDHKVDRISKALDDQQSALDTLILKARRPGLGETHNGRHAHGALLSAGAMQHKTAFDRYIRAGVEQDLHQLEAKAMSVGSDPDGGYLVPEQIEAEVGKRLAAISPIRAIADIREVSGSTLKKPFAVSGPQVGWVGETASRPQTDGSTLAELSFPTMELYAMPAATPSLLDDAAVNIEEWIASEVEAAFAAQEGAAFVNGDGVNQPKGFMSETAVDEDSWTWGNIGRVKSGAAGAFASSDPDDALIDLVYSLKAGYRQNAQFVMNRRSQAAIRKLKDSDGSYLWQPPTAVGGKASLLNFAITEAEDMPDIAADANAIAFGDFKRGYLVVDRLGLRILRDPFSAKPYVLFYTTKRVGGGVQDFDAIKLMQFSV</sequence>
<dbReference type="InterPro" id="IPR024455">
    <property type="entry name" value="Phage_capsid"/>
</dbReference>
<comment type="subcellular location">
    <subcellularLocation>
        <location evidence="1">Virion</location>
    </subcellularLocation>
</comment>
<dbReference type="InterPro" id="IPR054612">
    <property type="entry name" value="Phage_capsid-like_C"/>
</dbReference>
<dbReference type="Proteomes" id="UP000234881">
    <property type="component" value="Unassembled WGS sequence"/>
</dbReference>
<dbReference type="EMBL" id="PKUQ01000022">
    <property type="protein sequence ID" value="PLW76962.1"/>
    <property type="molecule type" value="Genomic_DNA"/>
</dbReference>
<dbReference type="RefSeq" id="WP_101534251.1">
    <property type="nucleotide sequence ID" value="NZ_PKUQ01000022.1"/>
</dbReference>
<evidence type="ECO:0000313" key="4">
    <source>
        <dbReference type="Proteomes" id="UP000234881"/>
    </source>
</evidence>
<evidence type="ECO:0000313" key="3">
    <source>
        <dbReference type="EMBL" id="PLW76962.1"/>
    </source>
</evidence>
<evidence type="ECO:0000256" key="1">
    <source>
        <dbReference type="ARBA" id="ARBA00004328"/>
    </source>
</evidence>
<protein>
    <submittedName>
        <fullName evidence="3">Phage major capsid protein</fullName>
    </submittedName>
</protein>
<gene>
    <name evidence="3" type="ORF">C0081_13025</name>
</gene>
<dbReference type="Gene3D" id="3.30.2400.10">
    <property type="entry name" value="Major capsid protein gp5"/>
    <property type="match status" value="1"/>
</dbReference>
<proteinExistence type="predicted"/>
<name>A0A2N5XR14_9HYPH</name>
<dbReference type="SUPFAM" id="SSF56563">
    <property type="entry name" value="Major capsid protein gp5"/>
    <property type="match status" value="1"/>
</dbReference>
<keyword evidence="4" id="KW-1185">Reference proteome</keyword>
<evidence type="ECO:0000259" key="2">
    <source>
        <dbReference type="Pfam" id="PF05065"/>
    </source>
</evidence>
<dbReference type="Gene3D" id="3.30.2320.10">
    <property type="entry name" value="hypothetical protein PF0899 domain"/>
    <property type="match status" value="1"/>
</dbReference>
<accession>A0A2N5XR14</accession>
<reference evidence="3 4" key="1">
    <citation type="submission" date="2018-01" db="EMBL/GenBank/DDBJ databases">
        <title>The draft genome sequence of Cohaesibacter sp. H1304.</title>
        <authorList>
            <person name="Wang N.-N."/>
            <person name="Du Z.-J."/>
        </authorList>
    </citation>
    <scope>NUCLEOTIDE SEQUENCE [LARGE SCALE GENOMIC DNA]</scope>
    <source>
        <strain evidence="3 4">H1304</strain>
    </source>
</reference>
<dbReference type="Pfam" id="PF05065">
    <property type="entry name" value="Phage_capsid"/>
    <property type="match status" value="1"/>
</dbReference>